<evidence type="ECO:0000259" key="9">
    <source>
        <dbReference type="PROSITE" id="PS50067"/>
    </source>
</evidence>
<dbReference type="AlphaFoldDB" id="A0A9W8LUI3"/>
<dbReference type="Gene3D" id="1.10.150.280">
    <property type="entry name" value="AF1531-like domain"/>
    <property type="match status" value="1"/>
</dbReference>
<sequence>MSATVFCYGVTGAGKTHTIQGSDTEPGIIPRALEHIFMHQERDAFDYDIRVSYFEIYKEAVFDLLKSRDSSTTGLPIREDANRRIFVAGLSKKQVTSFEQFDSLYQKACRNRRTASTKLNNHSSRSHAILTVQVQWQDDISAGKVWSGRLHLIDLAGSEDNRRTENGRDRMAESSAINRSLFVLGQVVEALNTGAARIPYRDSKMTRILQDSLGGDSLGMMIVNVSPGEAFLQDTHNTLSFATKSREVVNKPVAHEVIEQRWTVVDRLQHHRGAGPHTRPTAVTAVANGSAGLKRRRSDEPAISESDTSPTSASNGNHVTGGLRKLKTAAVGPQGRHSDTGVVGSKSSAMAVHAPMRRSASSAPLPRQADLVQKVVRARVQDLEQRTESTSNEIMERVMRIEKQLSNNRLDSDVVFDLFSPATKLKTSRGWLKYARELEQKGDLEKALAHYQEALKYAPELNKLETHISKLQAKLRKQKRRDSIKSHGAANIRVSEQRPEQMLTTTGGEDDGSEGEEDVGPLWMADGLAESPNAEKAKRRGLVKSSAAGNKAAILAQKPVESAESAIGAGRPQAKRRRVLGNGGKPAVIKKRVEVTEGSVHDRRISFGGNQTNPFVLSGNDFNSDLDRRLDERKRGSLLTKKLMAKSSVAARLRQALAEPPTPDDRNDKDFVMPSDHISSAESDIEVDLSKRRAKKPTKRSGRIPGSLGVRDLVERRLQAESEKSKENDLQPAISEKPKSKKSTGTAASPEEKLQFDKYNDISIASALQMINSAELKKIMKLQGIGKRRAEQIQESVQLHGPLKHVSELQSRLRFKNKVIMGILSTFA</sequence>
<protein>
    <recommendedName>
        <fullName evidence="7">Kinesin-like protein</fullName>
    </recommendedName>
</protein>
<keyword evidence="6" id="KW-0802">TPR repeat</keyword>
<feature type="compositionally biased region" description="Basic and acidic residues" evidence="8">
    <location>
        <begin position="712"/>
        <end position="729"/>
    </location>
</feature>
<dbReference type="InterPro" id="IPR019821">
    <property type="entry name" value="Kinesin_motor_CS"/>
</dbReference>
<dbReference type="Proteomes" id="UP001140094">
    <property type="component" value="Unassembled WGS sequence"/>
</dbReference>
<evidence type="ECO:0000256" key="5">
    <source>
        <dbReference type="PROSITE-ProRule" id="PRU00283"/>
    </source>
</evidence>
<dbReference type="Pfam" id="PF00225">
    <property type="entry name" value="Kinesin"/>
    <property type="match status" value="1"/>
</dbReference>
<comment type="similarity">
    <text evidence="5 7">Belongs to the TRAFAC class myosin-kinesin ATPase superfamily. Kinesin family.</text>
</comment>
<comment type="caution">
    <text evidence="10">The sequence shown here is derived from an EMBL/GenBank/DDBJ whole genome shotgun (WGS) entry which is preliminary data.</text>
</comment>
<dbReference type="CDD" id="cd00106">
    <property type="entry name" value="KISc"/>
    <property type="match status" value="1"/>
</dbReference>
<dbReference type="InterPro" id="IPR001752">
    <property type="entry name" value="Kinesin_motor_dom"/>
</dbReference>
<keyword evidence="4 5" id="KW-0505">Motor protein</keyword>
<name>A0A9W8LUI3_9FUNG</name>
<dbReference type="GO" id="GO:0051231">
    <property type="term" value="P:spindle elongation"/>
    <property type="evidence" value="ECO:0007669"/>
    <property type="project" value="TreeGrafter"/>
</dbReference>
<dbReference type="SUPFAM" id="SSF52540">
    <property type="entry name" value="P-loop containing nucleoside triphosphate hydrolases"/>
    <property type="match status" value="1"/>
</dbReference>
<evidence type="ECO:0000256" key="6">
    <source>
        <dbReference type="PROSITE-ProRule" id="PRU00339"/>
    </source>
</evidence>
<dbReference type="Gene3D" id="3.40.850.10">
    <property type="entry name" value="Kinesin motor domain"/>
    <property type="match status" value="1"/>
</dbReference>
<evidence type="ECO:0000256" key="2">
    <source>
        <dbReference type="ARBA" id="ARBA00022741"/>
    </source>
</evidence>
<evidence type="ECO:0000313" key="10">
    <source>
        <dbReference type="EMBL" id="KAJ2809517.1"/>
    </source>
</evidence>
<dbReference type="GO" id="GO:0007052">
    <property type="term" value="P:mitotic spindle organization"/>
    <property type="evidence" value="ECO:0007669"/>
    <property type="project" value="TreeGrafter"/>
</dbReference>
<dbReference type="InterPro" id="IPR019734">
    <property type="entry name" value="TPR_rpt"/>
</dbReference>
<dbReference type="PANTHER" id="PTHR47969">
    <property type="entry name" value="CHROMOSOME-ASSOCIATED KINESIN KIF4A-RELATED"/>
    <property type="match status" value="1"/>
</dbReference>
<feature type="compositionally biased region" description="Polar residues" evidence="8">
    <location>
        <begin position="305"/>
        <end position="318"/>
    </location>
</feature>
<dbReference type="SMART" id="SM00129">
    <property type="entry name" value="KISc"/>
    <property type="match status" value="1"/>
</dbReference>
<keyword evidence="3 5" id="KW-0067">ATP-binding</keyword>
<feature type="compositionally biased region" description="Basic residues" evidence="8">
    <location>
        <begin position="692"/>
        <end position="702"/>
    </location>
</feature>
<dbReference type="InterPro" id="IPR027417">
    <property type="entry name" value="P-loop_NTPase"/>
</dbReference>
<gene>
    <name evidence="10" type="ORF">H4R20_000019</name>
</gene>
<feature type="region of interest" description="Disordered" evidence="8">
    <location>
        <begin position="476"/>
        <end position="520"/>
    </location>
</feature>
<dbReference type="GO" id="GO:0005524">
    <property type="term" value="F:ATP binding"/>
    <property type="evidence" value="ECO:0007669"/>
    <property type="project" value="UniProtKB-UniRule"/>
</dbReference>
<evidence type="ECO:0000313" key="11">
    <source>
        <dbReference type="Proteomes" id="UP001140094"/>
    </source>
</evidence>
<dbReference type="PRINTS" id="PR00380">
    <property type="entry name" value="KINESINHEAVY"/>
</dbReference>
<dbReference type="GO" id="GO:0007018">
    <property type="term" value="P:microtubule-based movement"/>
    <property type="evidence" value="ECO:0007669"/>
    <property type="project" value="InterPro"/>
</dbReference>
<evidence type="ECO:0000256" key="3">
    <source>
        <dbReference type="ARBA" id="ARBA00022840"/>
    </source>
</evidence>
<dbReference type="GO" id="GO:0003777">
    <property type="term" value="F:microtubule motor activity"/>
    <property type="evidence" value="ECO:0007669"/>
    <property type="project" value="InterPro"/>
</dbReference>
<dbReference type="GO" id="GO:0008017">
    <property type="term" value="F:microtubule binding"/>
    <property type="evidence" value="ECO:0007669"/>
    <property type="project" value="InterPro"/>
</dbReference>
<proteinExistence type="inferred from homology"/>
<feature type="compositionally biased region" description="Acidic residues" evidence="8">
    <location>
        <begin position="508"/>
        <end position="519"/>
    </location>
</feature>
<dbReference type="GO" id="GO:0005874">
    <property type="term" value="C:microtubule"/>
    <property type="evidence" value="ECO:0007669"/>
    <property type="project" value="UniProtKB-KW"/>
</dbReference>
<feature type="region of interest" description="Disordered" evidence="8">
    <location>
        <begin position="271"/>
        <end position="348"/>
    </location>
</feature>
<feature type="binding site" evidence="5">
    <location>
        <begin position="9"/>
        <end position="16"/>
    </location>
    <ligand>
        <name>ATP</name>
        <dbReference type="ChEBI" id="CHEBI:30616"/>
    </ligand>
</feature>
<evidence type="ECO:0000256" key="7">
    <source>
        <dbReference type="RuleBase" id="RU000394"/>
    </source>
</evidence>
<keyword evidence="11" id="KW-1185">Reference proteome</keyword>
<dbReference type="PROSITE" id="PS50067">
    <property type="entry name" value="KINESIN_MOTOR_2"/>
    <property type="match status" value="1"/>
</dbReference>
<feature type="repeat" description="TPR" evidence="6">
    <location>
        <begin position="428"/>
        <end position="461"/>
    </location>
</feature>
<accession>A0A9W8LUI3</accession>
<dbReference type="SUPFAM" id="SSF47781">
    <property type="entry name" value="RuvA domain 2-like"/>
    <property type="match status" value="1"/>
</dbReference>
<organism evidence="10 11">
    <name type="scientific">Coemansia guatemalensis</name>
    <dbReference type="NCBI Taxonomy" id="2761395"/>
    <lineage>
        <taxon>Eukaryota</taxon>
        <taxon>Fungi</taxon>
        <taxon>Fungi incertae sedis</taxon>
        <taxon>Zoopagomycota</taxon>
        <taxon>Kickxellomycotina</taxon>
        <taxon>Kickxellomycetes</taxon>
        <taxon>Kickxellales</taxon>
        <taxon>Kickxellaceae</taxon>
        <taxon>Coemansia</taxon>
    </lineage>
</organism>
<dbReference type="InterPro" id="IPR011990">
    <property type="entry name" value="TPR-like_helical_dom_sf"/>
</dbReference>
<dbReference type="InterPro" id="IPR036961">
    <property type="entry name" value="Kinesin_motor_dom_sf"/>
</dbReference>
<feature type="domain" description="Kinesin motor" evidence="9">
    <location>
        <begin position="1"/>
        <end position="248"/>
    </location>
</feature>
<evidence type="ECO:0000256" key="8">
    <source>
        <dbReference type="SAM" id="MobiDB-lite"/>
    </source>
</evidence>
<dbReference type="PROSITE" id="PS00411">
    <property type="entry name" value="KINESIN_MOTOR_1"/>
    <property type="match status" value="1"/>
</dbReference>
<reference evidence="10" key="1">
    <citation type="submission" date="2022-07" db="EMBL/GenBank/DDBJ databases">
        <title>Phylogenomic reconstructions and comparative analyses of Kickxellomycotina fungi.</title>
        <authorList>
            <person name="Reynolds N.K."/>
            <person name="Stajich J.E."/>
            <person name="Barry K."/>
            <person name="Grigoriev I.V."/>
            <person name="Crous P."/>
            <person name="Smith M.E."/>
        </authorList>
    </citation>
    <scope>NUCLEOTIDE SEQUENCE</scope>
    <source>
        <strain evidence="10">NRRL 1565</strain>
    </source>
</reference>
<dbReference type="GO" id="GO:0005875">
    <property type="term" value="C:microtubule associated complex"/>
    <property type="evidence" value="ECO:0007669"/>
    <property type="project" value="TreeGrafter"/>
</dbReference>
<dbReference type="EMBL" id="JANBUO010000001">
    <property type="protein sequence ID" value="KAJ2809517.1"/>
    <property type="molecule type" value="Genomic_DNA"/>
</dbReference>
<keyword evidence="2 5" id="KW-0547">Nucleotide-binding</keyword>
<dbReference type="PROSITE" id="PS50005">
    <property type="entry name" value="TPR"/>
    <property type="match status" value="1"/>
</dbReference>
<evidence type="ECO:0000256" key="1">
    <source>
        <dbReference type="ARBA" id="ARBA00022701"/>
    </source>
</evidence>
<dbReference type="PANTHER" id="PTHR47969:SF9">
    <property type="entry name" value="KINESIN-LIKE PROTEIN"/>
    <property type="match status" value="1"/>
</dbReference>
<dbReference type="InterPro" id="IPR027640">
    <property type="entry name" value="Kinesin-like_fam"/>
</dbReference>
<dbReference type="Gene3D" id="1.25.40.10">
    <property type="entry name" value="Tetratricopeptide repeat domain"/>
    <property type="match status" value="1"/>
</dbReference>
<dbReference type="InterPro" id="IPR010994">
    <property type="entry name" value="RuvA_2-like"/>
</dbReference>
<feature type="region of interest" description="Disordered" evidence="8">
    <location>
        <begin position="656"/>
        <end position="752"/>
    </location>
</feature>
<dbReference type="OrthoDB" id="3176171at2759"/>
<evidence type="ECO:0000256" key="4">
    <source>
        <dbReference type="ARBA" id="ARBA00023175"/>
    </source>
</evidence>
<keyword evidence="1 7" id="KW-0493">Microtubule</keyword>